<dbReference type="EMBL" id="MNTG01000040">
    <property type="protein sequence ID" value="OLA36771.1"/>
    <property type="molecule type" value="Genomic_DNA"/>
</dbReference>
<accession>A0A1Q6R314</accession>
<proteinExistence type="predicted"/>
<evidence type="ECO:0000313" key="1">
    <source>
        <dbReference type="EMBL" id="OLA36771.1"/>
    </source>
</evidence>
<comment type="caution">
    <text evidence="1">The sequence shown here is derived from an EMBL/GenBank/DDBJ whole genome shotgun (WGS) entry which is preliminary data.</text>
</comment>
<gene>
    <name evidence="1" type="ORF">BHW43_08660</name>
</gene>
<dbReference type="AlphaFoldDB" id="A0A1Q6R314"/>
<protein>
    <submittedName>
        <fullName evidence="1">Uncharacterized protein</fullName>
    </submittedName>
</protein>
<evidence type="ECO:0000313" key="2">
    <source>
        <dbReference type="Proteomes" id="UP000186777"/>
    </source>
</evidence>
<dbReference type="Proteomes" id="UP000186777">
    <property type="component" value="Unassembled WGS sequence"/>
</dbReference>
<dbReference type="RefSeq" id="WP_021720095.1">
    <property type="nucleotide sequence ID" value="NZ_CAJLOJ010000003.1"/>
</dbReference>
<name>A0A1Q6R314_9FIRM</name>
<reference evidence="1 2" key="1">
    <citation type="journal article" date="2016" name="Nat. Biotechnol.">
        <title>Measurement of bacterial replication rates in microbial communities.</title>
        <authorList>
            <person name="Brown C.T."/>
            <person name="Olm M.R."/>
            <person name="Thomas B.C."/>
            <person name="Banfield J.F."/>
        </authorList>
    </citation>
    <scope>NUCLEOTIDE SEQUENCE [LARGE SCALE GENOMIC DNA]</scope>
    <source>
        <strain evidence="1">46_33</strain>
    </source>
</reference>
<organism evidence="1 2">
    <name type="scientific">Phascolarctobacterium succinatutens</name>
    <dbReference type="NCBI Taxonomy" id="626940"/>
    <lineage>
        <taxon>Bacteria</taxon>
        <taxon>Bacillati</taxon>
        <taxon>Bacillota</taxon>
        <taxon>Negativicutes</taxon>
        <taxon>Acidaminococcales</taxon>
        <taxon>Acidaminococcaceae</taxon>
        <taxon>Phascolarctobacterium</taxon>
    </lineage>
</organism>
<dbReference type="STRING" id="626940.BHW43_08660"/>
<sequence>MVKIKKGLSDADMLKGFSEELTFENGMYADEKVKQSKLKGAKAPAKKELLLPEDAQERLNRFLLEISMEWLKNKNGDCTWKVLKENGQIVIKPVAVAKK</sequence>